<protein>
    <submittedName>
        <fullName evidence="1">Uncharacterized protein</fullName>
    </submittedName>
</protein>
<organism evidence="1 2">
    <name type="scientific">candidate division WWE3 bacterium</name>
    <dbReference type="NCBI Taxonomy" id="2053526"/>
    <lineage>
        <taxon>Bacteria</taxon>
        <taxon>Katanobacteria</taxon>
    </lineage>
</organism>
<name>A0A3A4ZAG9_UNCKA</name>
<evidence type="ECO:0000313" key="1">
    <source>
        <dbReference type="EMBL" id="RJR26329.1"/>
    </source>
</evidence>
<sequence length="71" mass="8306">MPDQEGWYKKVVLTFTRSVGGETETKVRSFFYFKLNDIAEAKDVDEMVERAKGYIKEAGWELQSSQTYFPE</sequence>
<dbReference type="AlphaFoldDB" id="A0A3A4ZAG9"/>
<dbReference type="EMBL" id="QZJF01000023">
    <property type="protein sequence ID" value="RJR26329.1"/>
    <property type="molecule type" value="Genomic_DNA"/>
</dbReference>
<dbReference type="Proteomes" id="UP000265540">
    <property type="component" value="Unassembled WGS sequence"/>
</dbReference>
<proteinExistence type="predicted"/>
<reference evidence="1 2" key="1">
    <citation type="journal article" date="2017" name="ISME J.">
        <title>Energy and carbon metabolisms in a deep terrestrial subsurface fluid microbial community.</title>
        <authorList>
            <person name="Momper L."/>
            <person name="Jungbluth S.P."/>
            <person name="Lee M.D."/>
            <person name="Amend J.P."/>
        </authorList>
    </citation>
    <scope>NUCLEOTIDE SEQUENCE [LARGE SCALE GENOMIC DNA]</scope>
    <source>
        <strain evidence="1">SURF_46</strain>
    </source>
</reference>
<accession>A0A3A4ZAG9</accession>
<gene>
    <name evidence="1" type="ORF">C4561_05570</name>
</gene>
<evidence type="ECO:0000313" key="2">
    <source>
        <dbReference type="Proteomes" id="UP000265540"/>
    </source>
</evidence>
<comment type="caution">
    <text evidence="1">The sequence shown here is derived from an EMBL/GenBank/DDBJ whole genome shotgun (WGS) entry which is preliminary data.</text>
</comment>